<dbReference type="SUPFAM" id="SSF49879">
    <property type="entry name" value="SMAD/FHA domain"/>
    <property type="match status" value="1"/>
</dbReference>
<feature type="transmembrane region" description="Helical" evidence="1">
    <location>
        <begin position="47"/>
        <end position="66"/>
    </location>
</feature>
<evidence type="ECO:0000313" key="3">
    <source>
        <dbReference type="Proteomes" id="UP000807825"/>
    </source>
</evidence>
<keyword evidence="1" id="KW-0812">Transmembrane</keyword>
<evidence type="ECO:0000256" key="1">
    <source>
        <dbReference type="SAM" id="Phobius"/>
    </source>
</evidence>
<accession>A0A9D6V4V5</accession>
<protein>
    <submittedName>
        <fullName evidence="2">FHA domain-containing protein</fullName>
    </submittedName>
</protein>
<keyword evidence="1" id="KW-0472">Membrane</keyword>
<sequence length="309" mass="32560">MDRKLREFLCLSPAGYALTCSVAALLGWVVGEPFFQEGGDAARVVPANAFLCPAVLGLIAAALVFIDSVSRKSAVESIILGVSGFGVVFAATFFIMIPAQVVFSWFSSAAHAASGFDRGIGFISILAGRSISWCLFSAGVVTLLIVNKEAGTFMAVITGTLVSGAISGLLFDPIQLVLLGHGIELPWVSRVICFLVFGGLIGLFFGIAKGLSRDGQLLITSGELAGSVLVLDSAPCLIGPSRKCDLTVRSRGMKDFAAVVQKTGFGFRFYVLDEGSAFSVNNRKIRISALRAGDRVRIGEVDMIFSNGS</sequence>
<keyword evidence="1" id="KW-1133">Transmembrane helix</keyword>
<proteinExistence type="predicted"/>
<comment type="caution">
    <text evidence="2">The sequence shown here is derived from an EMBL/GenBank/DDBJ whole genome shotgun (WGS) entry which is preliminary data.</text>
</comment>
<reference evidence="2" key="1">
    <citation type="submission" date="2020-07" db="EMBL/GenBank/DDBJ databases">
        <title>Huge and variable diversity of episymbiotic CPR bacteria and DPANN archaea in groundwater ecosystems.</title>
        <authorList>
            <person name="He C.Y."/>
            <person name="Keren R."/>
            <person name="Whittaker M."/>
            <person name="Farag I.F."/>
            <person name="Doudna J."/>
            <person name="Cate J.H.D."/>
            <person name="Banfield J.F."/>
        </authorList>
    </citation>
    <scope>NUCLEOTIDE SEQUENCE</scope>
    <source>
        <strain evidence="2">NC_groundwater_1664_Pr3_B-0.1um_52_9</strain>
    </source>
</reference>
<dbReference type="InterPro" id="IPR008984">
    <property type="entry name" value="SMAD_FHA_dom_sf"/>
</dbReference>
<dbReference type="CDD" id="cd00060">
    <property type="entry name" value="FHA"/>
    <property type="match status" value="1"/>
</dbReference>
<name>A0A9D6V4V5_9BACT</name>
<dbReference type="Proteomes" id="UP000807825">
    <property type="component" value="Unassembled WGS sequence"/>
</dbReference>
<organism evidence="2 3">
    <name type="scientific">Desulfomonile tiedjei</name>
    <dbReference type="NCBI Taxonomy" id="2358"/>
    <lineage>
        <taxon>Bacteria</taxon>
        <taxon>Pseudomonadati</taxon>
        <taxon>Thermodesulfobacteriota</taxon>
        <taxon>Desulfomonilia</taxon>
        <taxon>Desulfomonilales</taxon>
        <taxon>Desulfomonilaceae</taxon>
        <taxon>Desulfomonile</taxon>
    </lineage>
</organism>
<dbReference type="Gene3D" id="2.60.200.20">
    <property type="match status" value="1"/>
</dbReference>
<feature type="transmembrane region" description="Helical" evidence="1">
    <location>
        <begin position="78"/>
        <end position="99"/>
    </location>
</feature>
<dbReference type="EMBL" id="JACRDE010000398">
    <property type="protein sequence ID" value="MBI5250869.1"/>
    <property type="molecule type" value="Genomic_DNA"/>
</dbReference>
<dbReference type="AlphaFoldDB" id="A0A9D6V4V5"/>
<feature type="transmembrane region" description="Helical" evidence="1">
    <location>
        <begin position="187"/>
        <end position="208"/>
    </location>
</feature>
<evidence type="ECO:0000313" key="2">
    <source>
        <dbReference type="EMBL" id="MBI5250869.1"/>
    </source>
</evidence>
<feature type="transmembrane region" description="Helical" evidence="1">
    <location>
        <begin position="153"/>
        <end position="171"/>
    </location>
</feature>
<gene>
    <name evidence="2" type="ORF">HY912_15385</name>
</gene>
<feature type="transmembrane region" description="Helical" evidence="1">
    <location>
        <begin position="119"/>
        <end position="146"/>
    </location>
</feature>